<protein>
    <submittedName>
        <fullName evidence="3">Group 1 glycosyl transferase</fullName>
    </submittedName>
</protein>
<dbReference type="Gene3D" id="3.40.50.2000">
    <property type="entry name" value="Glycogen Phosphorylase B"/>
    <property type="match status" value="2"/>
</dbReference>
<sequence length="371" mass="42779">MIKIFMPCSGLGHVKRGFESFTRECFDALVDEPSIKLTLFKGSGESRENEVTLWNLRRNDWRAIQIGKLTGRTGYIIETASFFFSLLKHIYRENPDIIYFSDINLGNALWHWRRLTKTKYKLLFSNGSPQYPPFPRWDYIQQLTPALLQLSLDAGVATEKQSLVPYGFNIAPQLTILTSLERKTLRSQLRLPEDQPLILSVGLIDKSHKRMDYLIREVANLPEPKPYLLLLGQKDTESSEVINLGLELLGADNFQVRSVEQSEVDDYYKVADAFVLASLREGLGRVLVEAMAHGLPCLVHDYAITQFVLGEYGYFADFQLENSLSKLIYQVLNNPDSKYESYLRHKSVYERFSWEQLRPKYIDMIHKCATS</sequence>
<evidence type="ECO:0000259" key="2">
    <source>
        <dbReference type="Pfam" id="PF00534"/>
    </source>
</evidence>
<keyword evidence="1 3" id="KW-0808">Transferase</keyword>
<dbReference type="Proteomes" id="UP000218785">
    <property type="component" value="Chromosome"/>
</dbReference>
<name>A0A1Z4MVT6_9CYAN</name>
<evidence type="ECO:0000313" key="3">
    <source>
        <dbReference type="EMBL" id="BAY97602.1"/>
    </source>
</evidence>
<dbReference type="PANTHER" id="PTHR46401">
    <property type="entry name" value="GLYCOSYLTRANSFERASE WBBK-RELATED"/>
    <property type="match status" value="1"/>
</dbReference>
<dbReference type="CDD" id="cd03801">
    <property type="entry name" value="GT4_PimA-like"/>
    <property type="match status" value="1"/>
</dbReference>
<dbReference type="InterPro" id="IPR001296">
    <property type="entry name" value="Glyco_trans_1"/>
</dbReference>
<dbReference type="PANTHER" id="PTHR46401:SF2">
    <property type="entry name" value="GLYCOSYLTRANSFERASE WBBK-RELATED"/>
    <property type="match status" value="1"/>
</dbReference>
<keyword evidence="4" id="KW-1185">Reference proteome</keyword>
<dbReference type="Pfam" id="PF00534">
    <property type="entry name" value="Glycos_transf_1"/>
    <property type="match status" value="1"/>
</dbReference>
<dbReference type="AlphaFoldDB" id="A0A1Z4MVT6"/>
<dbReference type="SUPFAM" id="SSF53756">
    <property type="entry name" value="UDP-Glycosyltransferase/glycogen phosphorylase"/>
    <property type="match status" value="1"/>
</dbReference>
<dbReference type="GO" id="GO:0016757">
    <property type="term" value="F:glycosyltransferase activity"/>
    <property type="evidence" value="ECO:0007669"/>
    <property type="project" value="InterPro"/>
</dbReference>
<evidence type="ECO:0000256" key="1">
    <source>
        <dbReference type="ARBA" id="ARBA00022679"/>
    </source>
</evidence>
<evidence type="ECO:0000313" key="4">
    <source>
        <dbReference type="Proteomes" id="UP000218785"/>
    </source>
</evidence>
<organism evidence="3 4">
    <name type="scientific">Tolypothrix tenuis PCC 7101</name>
    <dbReference type="NCBI Taxonomy" id="231146"/>
    <lineage>
        <taxon>Bacteria</taxon>
        <taxon>Bacillati</taxon>
        <taxon>Cyanobacteriota</taxon>
        <taxon>Cyanophyceae</taxon>
        <taxon>Nostocales</taxon>
        <taxon>Tolypothrichaceae</taxon>
        <taxon>Tolypothrix</taxon>
    </lineage>
</organism>
<dbReference type="RefSeq" id="WP_096574630.1">
    <property type="nucleotide sequence ID" value="NZ_CAWNJS010000001.1"/>
</dbReference>
<feature type="domain" description="Glycosyl transferase family 1" evidence="2">
    <location>
        <begin position="182"/>
        <end position="337"/>
    </location>
</feature>
<reference evidence="3 4" key="1">
    <citation type="submission" date="2017-06" db="EMBL/GenBank/DDBJ databases">
        <title>Genome sequencing of cyanobaciteial culture collection at National Institute for Environmental Studies (NIES).</title>
        <authorList>
            <person name="Hirose Y."/>
            <person name="Shimura Y."/>
            <person name="Fujisawa T."/>
            <person name="Nakamura Y."/>
            <person name="Kawachi M."/>
        </authorList>
    </citation>
    <scope>NUCLEOTIDE SEQUENCE [LARGE SCALE GENOMIC DNA]</scope>
    <source>
        <strain evidence="3 4">NIES-37</strain>
    </source>
</reference>
<dbReference type="KEGG" id="ttq:NIES37_15440"/>
<dbReference type="EMBL" id="AP018248">
    <property type="protein sequence ID" value="BAY97602.1"/>
    <property type="molecule type" value="Genomic_DNA"/>
</dbReference>
<accession>A0A1Z4MVT6</accession>
<dbReference type="GO" id="GO:0009103">
    <property type="term" value="P:lipopolysaccharide biosynthetic process"/>
    <property type="evidence" value="ECO:0007669"/>
    <property type="project" value="TreeGrafter"/>
</dbReference>
<proteinExistence type="predicted"/>
<gene>
    <name evidence="3" type="ORF">NIES37_15440</name>
</gene>